<gene>
    <name evidence="2" type="ORF">CXZ10_15520</name>
</gene>
<keyword evidence="3" id="KW-1185">Reference proteome</keyword>
<evidence type="ECO:0000313" key="3">
    <source>
        <dbReference type="Proteomes" id="UP000233491"/>
    </source>
</evidence>
<dbReference type="EMBL" id="PJNW01000013">
    <property type="protein sequence ID" value="PKR88206.1"/>
    <property type="molecule type" value="Genomic_DNA"/>
</dbReference>
<dbReference type="Proteomes" id="UP000233491">
    <property type="component" value="Unassembled WGS sequence"/>
</dbReference>
<accession>A0A1I4W1D0</accession>
<protein>
    <submittedName>
        <fullName evidence="2">Uncharacterized protein</fullName>
    </submittedName>
</protein>
<dbReference type="AlphaFoldDB" id="A0A1I4W1D0"/>
<keyword evidence="1" id="KW-1133">Transmembrane helix</keyword>
<organism evidence="2 3">
    <name type="scientific">Pleomorphomonas diazotrophica</name>
    <dbReference type="NCBI Taxonomy" id="1166257"/>
    <lineage>
        <taxon>Bacteria</taxon>
        <taxon>Pseudomonadati</taxon>
        <taxon>Pseudomonadota</taxon>
        <taxon>Alphaproteobacteria</taxon>
        <taxon>Hyphomicrobiales</taxon>
        <taxon>Pleomorphomonadaceae</taxon>
        <taxon>Pleomorphomonas</taxon>
    </lineage>
</organism>
<feature type="transmembrane region" description="Helical" evidence="1">
    <location>
        <begin position="57"/>
        <end position="75"/>
    </location>
</feature>
<feature type="transmembrane region" description="Helical" evidence="1">
    <location>
        <begin position="21"/>
        <end position="51"/>
    </location>
</feature>
<proteinExistence type="predicted"/>
<dbReference type="RefSeq" id="WP_101290274.1">
    <property type="nucleotide sequence ID" value="NZ_FOUQ01000014.1"/>
</dbReference>
<name>A0A1I4W1D0_9HYPH</name>
<reference evidence="2 3" key="1">
    <citation type="submission" date="2017-12" db="EMBL/GenBank/DDBJ databases">
        <title>Anaerobic carbon monoxide metabolism by Pleomorphomonas carboxyditropha sp. nov., a new mesophilic hydrogenogenic carboxidotroph.</title>
        <authorList>
            <person name="Esquivel-Elizondo S."/>
            <person name="Krajmalnik-Brown R."/>
        </authorList>
    </citation>
    <scope>NUCLEOTIDE SEQUENCE [LARGE SCALE GENOMIC DNA]</scope>
    <source>
        <strain evidence="2 3">R5-392</strain>
    </source>
</reference>
<sequence>MRLAATVSGEAAGKAASDRAGWLGFAAAPTFVGMAFISALGAPGVCSAAWAPVNDMALMYLLMGLFHLPPWLRLFPAGSRRHAGQT</sequence>
<keyword evidence="1" id="KW-0812">Transmembrane</keyword>
<keyword evidence="1" id="KW-0472">Membrane</keyword>
<evidence type="ECO:0000313" key="2">
    <source>
        <dbReference type="EMBL" id="PKR88206.1"/>
    </source>
</evidence>
<dbReference type="OrthoDB" id="7777996at2"/>
<evidence type="ECO:0000256" key="1">
    <source>
        <dbReference type="SAM" id="Phobius"/>
    </source>
</evidence>
<comment type="caution">
    <text evidence="2">The sequence shown here is derived from an EMBL/GenBank/DDBJ whole genome shotgun (WGS) entry which is preliminary data.</text>
</comment>